<dbReference type="eggNOG" id="COG2814">
    <property type="taxonomic scope" value="Bacteria"/>
</dbReference>
<dbReference type="Gene3D" id="1.20.1720.10">
    <property type="entry name" value="Multidrug resistance protein D"/>
    <property type="match status" value="1"/>
</dbReference>
<dbReference type="GO" id="GO:0005886">
    <property type="term" value="C:plasma membrane"/>
    <property type="evidence" value="ECO:0007669"/>
    <property type="project" value="UniProtKB-SubCell"/>
</dbReference>
<feature type="transmembrane region" description="Helical" evidence="9">
    <location>
        <begin position="393"/>
        <end position="413"/>
    </location>
</feature>
<feature type="transmembrane region" description="Helical" evidence="9">
    <location>
        <begin position="239"/>
        <end position="257"/>
    </location>
</feature>
<keyword evidence="5 9" id="KW-0812">Transmembrane</keyword>
<dbReference type="Pfam" id="PF07690">
    <property type="entry name" value="MFS_1"/>
    <property type="match status" value="1"/>
</dbReference>
<comment type="subcellular location">
    <subcellularLocation>
        <location evidence="1">Cell membrane</location>
        <topology evidence="1">Multi-pass membrane protein</topology>
    </subcellularLocation>
</comment>
<feature type="transmembrane region" description="Helical" evidence="9">
    <location>
        <begin position="305"/>
        <end position="327"/>
    </location>
</feature>
<evidence type="ECO:0000259" key="10">
    <source>
        <dbReference type="PROSITE" id="PS50850"/>
    </source>
</evidence>
<dbReference type="RefSeq" id="WP_042214831.1">
    <property type="nucleotide sequence ID" value="NZ_BBLU01000007.1"/>
</dbReference>
<dbReference type="STRING" id="1043493.SAMN05421637_2231"/>
<feature type="transmembrane region" description="Helical" evidence="9">
    <location>
        <begin position="68"/>
        <end position="88"/>
    </location>
</feature>
<evidence type="ECO:0000313" key="12">
    <source>
        <dbReference type="Proteomes" id="UP000183315"/>
    </source>
</evidence>
<name>A0A1H6ZXQ9_9MICO</name>
<feature type="region of interest" description="Disordered" evidence="8">
    <location>
        <begin position="1"/>
        <end position="25"/>
    </location>
</feature>
<reference evidence="12" key="1">
    <citation type="submission" date="2016-10" db="EMBL/GenBank/DDBJ databases">
        <authorList>
            <person name="Varghese N."/>
        </authorList>
    </citation>
    <scope>NUCLEOTIDE SEQUENCE [LARGE SCALE GENOMIC DNA]</scope>
    <source>
        <strain evidence="12">DSM 24868</strain>
    </source>
</reference>
<keyword evidence="4" id="KW-1003">Cell membrane</keyword>
<dbReference type="PROSITE" id="PS50850">
    <property type="entry name" value="MFS"/>
    <property type="match status" value="1"/>
</dbReference>
<dbReference type="InterPro" id="IPR011701">
    <property type="entry name" value="MFS"/>
</dbReference>
<keyword evidence="12" id="KW-1185">Reference proteome</keyword>
<evidence type="ECO:0000256" key="2">
    <source>
        <dbReference type="ARBA" id="ARBA00006236"/>
    </source>
</evidence>
<evidence type="ECO:0000256" key="1">
    <source>
        <dbReference type="ARBA" id="ARBA00004651"/>
    </source>
</evidence>
<dbReference type="PANTHER" id="PTHR23502:SF132">
    <property type="entry name" value="POLYAMINE TRANSPORTER 2-RELATED"/>
    <property type="match status" value="1"/>
</dbReference>
<feature type="transmembrane region" description="Helical" evidence="9">
    <location>
        <begin position="100"/>
        <end position="119"/>
    </location>
</feature>
<evidence type="ECO:0000313" key="11">
    <source>
        <dbReference type="EMBL" id="SEJ56954.1"/>
    </source>
</evidence>
<keyword evidence="3" id="KW-0813">Transport</keyword>
<organism evidence="11 12">
    <name type="scientific">Demequina mangrovi</name>
    <dbReference type="NCBI Taxonomy" id="1043493"/>
    <lineage>
        <taxon>Bacteria</taxon>
        <taxon>Bacillati</taxon>
        <taxon>Actinomycetota</taxon>
        <taxon>Actinomycetes</taxon>
        <taxon>Micrococcales</taxon>
        <taxon>Demequinaceae</taxon>
        <taxon>Demequina</taxon>
    </lineage>
</organism>
<evidence type="ECO:0000256" key="4">
    <source>
        <dbReference type="ARBA" id="ARBA00022475"/>
    </source>
</evidence>
<evidence type="ECO:0000256" key="7">
    <source>
        <dbReference type="ARBA" id="ARBA00023136"/>
    </source>
</evidence>
<dbReference type="NCBIfam" id="TIGR00710">
    <property type="entry name" value="efflux_Bcr_CflA"/>
    <property type="match status" value="1"/>
</dbReference>
<evidence type="ECO:0000256" key="8">
    <source>
        <dbReference type="SAM" id="MobiDB-lite"/>
    </source>
</evidence>
<dbReference type="CDD" id="cd17320">
    <property type="entry name" value="MFS_MdfA_MDR_like"/>
    <property type="match status" value="1"/>
</dbReference>
<dbReference type="InterPro" id="IPR020846">
    <property type="entry name" value="MFS_dom"/>
</dbReference>
<keyword evidence="6 9" id="KW-1133">Transmembrane helix</keyword>
<protein>
    <submittedName>
        <fullName evidence="11">MFS transporter, DHA1 family, bicyclomycin/chloramphenicol resistance protein</fullName>
    </submittedName>
</protein>
<comment type="similarity">
    <text evidence="2">Belongs to the major facilitator superfamily. Bcr/CmlA family.</text>
</comment>
<dbReference type="GO" id="GO:0042910">
    <property type="term" value="F:xenobiotic transmembrane transporter activity"/>
    <property type="evidence" value="ECO:0007669"/>
    <property type="project" value="InterPro"/>
</dbReference>
<sequence length="427" mass="41819">MPAAPSAPPTTSRTHDATSASSTPSVGTGITAALLAVLGLLSAIAPLATDLYLPAFPQMATDLGVGATTVQLSLTAFLLGVTAGQLVFGPLSDRFGRVPPLIAGAVLMVVAGIATVLAPTAGVLIGARLLQGLGGAAGMVIGRAIISDRATGKAAASAFSLMMIVGGVAPVVAPVLGGVLVDRIGWRGLLAVVAALSVAMLVAVVAVVRESYPAERRVADRAERVASGSALSALRSRAFLGYAAAFSFAFGVMMAYISASPFLYQGMMGLDEAAYGLAFGVNALGLMVVSGVSAKLAATHDVRRLLTAGIVAVVGASVLFAAMVALAVPAGWLALPLFIAVSSMGLVFGNATALALGAVPLAAGVASAVLGALQFGLAALVSPLVSLGGGTSAVPLALVMLACAAVAAGALALTGRPARTATAARAG</sequence>
<evidence type="ECO:0000256" key="9">
    <source>
        <dbReference type="SAM" id="Phobius"/>
    </source>
</evidence>
<dbReference type="PANTHER" id="PTHR23502">
    <property type="entry name" value="MAJOR FACILITATOR SUPERFAMILY"/>
    <property type="match status" value="1"/>
</dbReference>
<feature type="transmembrane region" description="Helical" evidence="9">
    <location>
        <begin position="125"/>
        <end position="146"/>
    </location>
</feature>
<dbReference type="OrthoDB" id="9814303at2"/>
<keyword evidence="7 9" id="KW-0472">Membrane</keyword>
<feature type="transmembrane region" description="Helical" evidence="9">
    <location>
        <begin position="277"/>
        <end position="298"/>
    </location>
</feature>
<evidence type="ECO:0000256" key="5">
    <source>
        <dbReference type="ARBA" id="ARBA00022692"/>
    </source>
</evidence>
<gene>
    <name evidence="11" type="ORF">SAMN05421637_2231</name>
</gene>
<dbReference type="EMBL" id="FNZI01000005">
    <property type="protein sequence ID" value="SEJ56954.1"/>
    <property type="molecule type" value="Genomic_DNA"/>
</dbReference>
<dbReference type="InterPro" id="IPR004812">
    <property type="entry name" value="Efflux_drug-R_Bcr/CmlA"/>
</dbReference>
<dbReference type="SUPFAM" id="SSF103473">
    <property type="entry name" value="MFS general substrate transporter"/>
    <property type="match status" value="1"/>
</dbReference>
<feature type="transmembrane region" description="Helical" evidence="9">
    <location>
        <begin position="26"/>
        <end position="48"/>
    </location>
</feature>
<proteinExistence type="inferred from homology"/>
<dbReference type="AlphaFoldDB" id="A0A1H6ZXQ9"/>
<dbReference type="InterPro" id="IPR036259">
    <property type="entry name" value="MFS_trans_sf"/>
</dbReference>
<evidence type="ECO:0000256" key="6">
    <source>
        <dbReference type="ARBA" id="ARBA00022989"/>
    </source>
</evidence>
<feature type="transmembrane region" description="Helical" evidence="9">
    <location>
        <begin position="186"/>
        <end position="208"/>
    </location>
</feature>
<dbReference type="GO" id="GO:1990961">
    <property type="term" value="P:xenobiotic detoxification by transmembrane export across the plasma membrane"/>
    <property type="evidence" value="ECO:0007669"/>
    <property type="project" value="InterPro"/>
</dbReference>
<feature type="transmembrane region" description="Helical" evidence="9">
    <location>
        <begin position="333"/>
        <end position="354"/>
    </location>
</feature>
<evidence type="ECO:0000256" key="3">
    <source>
        <dbReference type="ARBA" id="ARBA00022448"/>
    </source>
</evidence>
<feature type="transmembrane region" description="Helical" evidence="9">
    <location>
        <begin position="361"/>
        <end position="381"/>
    </location>
</feature>
<accession>A0A1H6ZXQ9</accession>
<feature type="transmembrane region" description="Helical" evidence="9">
    <location>
        <begin position="158"/>
        <end position="180"/>
    </location>
</feature>
<feature type="domain" description="Major facilitator superfamily (MFS) profile" evidence="10">
    <location>
        <begin position="34"/>
        <end position="420"/>
    </location>
</feature>
<dbReference type="Proteomes" id="UP000183315">
    <property type="component" value="Unassembled WGS sequence"/>
</dbReference>